<reference evidence="2 3" key="1">
    <citation type="submission" date="2014-07" db="EMBL/GenBank/DDBJ databases">
        <title>Methanogenic archaea and the global carbon cycle.</title>
        <authorList>
            <person name="Henriksen J.R."/>
            <person name="Luke J."/>
            <person name="Reinhart S."/>
            <person name="Benedict M.N."/>
            <person name="Youngblut N.D."/>
            <person name="Metcalf M.E."/>
            <person name="Whitaker R.J."/>
            <person name="Metcalf W.W."/>
        </authorList>
    </citation>
    <scope>NUCLEOTIDE SEQUENCE [LARGE SCALE GENOMIC DNA]</scope>
    <source>
        <strain evidence="2 3">Z-7289</strain>
    </source>
</reference>
<dbReference type="InterPro" id="IPR026453">
    <property type="entry name" value="PGF_pre_PGF"/>
</dbReference>
<organism evidence="2 3">
    <name type="scientific">Methanosarcina lacustris Z-7289</name>
    <dbReference type="NCBI Taxonomy" id="1434111"/>
    <lineage>
        <taxon>Archaea</taxon>
        <taxon>Methanobacteriati</taxon>
        <taxon>Methanobacteriota</taxon>
        <taxon>Stenosarchaea group</taxon>
        <taxon>Methanomicrobia</taxon>
        <taxon>Methanosarcinales</taxon>
        <taxon>Methanosarcinaceae</taxon>
        <taxon>Methanosarcina</taxon>
    </lineage>
</organism>
<name>A0A0E3S5G6_9EURY</name>
<dbReference type="PATRIC" id="fig|1434111.4.peg.1547"/>
<keyword evidence="3" id="KW-1185">Reference proteome</keyword>
<evidence type="ECO:0000313" key="3">
    <source>
        <dbReference type="Proteomes" id="UP000033072"/>
    </source>
</evidence>
<dbReference type="HOGENOM" id="CLU_786687_0_0_2"/>
<sequence>MVTIKDKYLRILSCLVILVLGMSLVPVASASDIPSIPNVFEGKLITEGADVPAGTIISAYIDSQLAGSNSIDEAGKYKIGVSGTEEDHGKKIVFKLGLVESEPVSVTYQHGAAPVELDLTFKLPTTVITSGGSGGRAVGSPEPQSNVEAKELSLAVVTKGTKVRFDFPNGVTCIRYVEFDARKTLGRITTIAEMLKGQSKLVSSLPEGTVYKNVNIWVGSGGIANSDNLENAVIGFRVNKTWLEENDVDTDSLSLWYYNDSWSKLNTMKIDEENDTYLYFEARTQGFGSFVIVAAGEEEEAGSIDVEPVPTETSGDDVESEPEKSASSTPGFELTAVLGTVGAAYGVLRRKF</sequence>
<protein>
    <submittedName>
        <fullName evidence="2">Cell surface protein</fullName>
    </submittedName>
</protein>
<proteinExistence type="predicted"/>
<dbReference type="EMBL" id="CP009515">
    <property type="protein sequence ID" value="AKB74462.1"/>
    <property type="molecule type" value="Genomic_DNA"/>
</dbReference>
<evidence type="ECO:0000256" key="1">
    <source>
        <dbReference type="SAM" id="MobiDB-lite"/>
    </source>
</evidence>
<dbReference type="KEGG" id="mls:MSLAZ_1201"/>
<dbReference type="NCBIfam" id="TIGR04213">
    <property type="entry name" value="PGF_pre_PGF"/>
    <property type="match status" value="1"/>
</dbReference>
<evidence type="ECO:0000313" key="2">
    <source>
        <dbReference type="EMBL" id="AKB74462.1"/>
    </source>
</evidence>
<dbReference type="Proteomes" id="UP000033072">
    <property type="component" value="Chromosome"/>
</dbReference>
<feature type="region of interest" description="Disordered" evidence="1">
    <location>
        <begin position="299"/>
        <end position="331"/>
    </location>
</feature>
<accession>A0A0E3S5G6</accession>
<gene>
    <name evidence="2" type="ORF">MSLAZ_1201</name>
</gene>
<dbReference type="AlphaFoldDB" id="A0A0E3S5G6"/>